<dbReference type="Gene3D" id="1.25.40.10">
    <property type="entry name" value="Tetratricopeptide repeat domain"/>
    <property type="match status" value="1"/>
</dbReference>
<dbReference type="STRING" id="105231.A0A0U9HKA8"/>
<feature type="region of interest" description="Disordered" evidence="1">
    <location>
        <begin position="586"/>
        <end position="689"/>
    </location>
</feature>
<dbReference type="Proteomes" id="UP000054558">
    <property type="component" value="Unassembled WGS sequence"/>
</dbReference>
<evidence type="ECO:0000256" key="1">
    <source>
        <dbReference type="SAM" id="MobiDB-lite"/>
    </source>
</evidence>
<feature type="compositionally biased region" description="Basic and acidic residues" evidence="1">
    <location>
        <begin position="243"/>
        <end position="255"/>
    </location>
</feature>
<feature type="compositionally biased region" description="Polar residues" evidence="1">
    <location>
        <begin position="604"/>
        <end position="616"/>
    </location>
</feature>
<evidence type="ECO:0000313" key="2">
    <source>
        <dbReference type="EMBL" id="GAQ80443.1"/>
    </source>
</evidence>
<feature type="compositionally biased region" description="Low complexity" evidence="1">
    <location>
        <begin position="221"/>
        <end position="242"/>
    </location>
</feature>
<accession>A0A0U9HKA8</accession>
<dbReference type="InterPro" id="IPR019734">
    <property type="entry name" value="TPR_rpt"/>
</dbReference>
<sequence length="708" mass="75097">MAASGKAGPAGSKTMSTDESGLQLLARMEQDVVGKCAKLGREHLLVAKAFEALALKYNGVAMRLTEEGQFQTAHALLTKAELLSQQAAPPERAASQAKLLGVTVSNFGCFYQKTGDPYRALQYLEKALAIESVPGSMGNPAGTLLNICAVLSSLGRHEKALEHAQRAIRLLTVDCAALVTNARSTPAVTTQHPSSNGQDASHGNSSSDGSKSPAYDTPSNAPAGPSEEEGAVGAAAEAADVSGRVRDDVSGERRTSQGRAGVLAVAYHSLAVQQEFLHALEDAHVSYRQAVHVADSCWGPGHGMTQTLRASLLDFAKKQRTDSSGGKQHRNGTSRKQNGAAELSRSTPPSTGPVSRSPQKSDAEKRHWESIPPSPRGLRIQRWLADEKRRGSSKASGRPRKSTRAHAPMGPRPGNYPGRWSKNPVGQRGLLVERWANHRGLATTPHSRPLNGCPATVAAVRRSVPADTGSNRRLPTSRDSEAEAAALFPVEDKASQQALGRAHMRDVEALGLESLGSSFMGDDAEGGEGDSEDENGSLEAMDGDTRPARPGTAPALESRSRESFCAKGLTVQTVNDSQEGQRALITSGASNLLRRPKTAPSGEASRNVTRVSQETVACTWGGSDERGTRRGKVRSLNALQLPKGRSKSGRDEFPSARSPSAPALQKYLGSAKPESIFDSRPKGPPVKDNDYASIIRNMATLVMNFDGS</sequence>
<feature type="compositionally biased region" description="Basic and acidic residues" evidence="1">
    <location>
        <begin position="675"/>
        <end position="689"/>
    </location>
</feature>
<dbReference type="SMART" id="SM00028">
    <property type="entry name" value="TPR"/>
    <property type="match status" value="3"/>
</dbReference>
<evidence type="ECO:0000313" key="3">
    <source>
        <dbReference type="Proteomes" id="UP000054558"/>
    </source>
</evidence>
<dbReference type="EMBL" id="DF237003">
    <property type="protein sequence ID" value="GAQ80443.1"/>
    <property type="molecule type" value="Genomic_DNA"/>
</dbReference>
<feature type="compositionally biased region" description="Acidic residues" evidence="1">
    <location>
        <begin position="522"/>
        <end position="536"/>
    </location>
</feature>
<protein>
    <submittedName>
        <fullName evidence="2">Uncharacterized protein</fullName>
    </submittedName>
</protein>
<dbReference type="Pfam" id="PF13374">
    <property type="entry name" value="TPR_10"/>
    <property type="match status" value="1"/>
</dbReference>
<keyword evidence="3" id="KW-1185">Reference proteome</keyword>
<name>A0A0U9HKA8_KLENI</name>
<feature type="compositionally biased region" description="Basic and acidic residues" evidence="1">
    <location>
        <begin position="359"/>
        <end position="369"/>
    </location>
</feature>
<reference evidence="2 3" key="1">
    <citation type="journal article" date="2014" name="Nat. Commun.">
        <title>Klebsormidium flaccidum genome reveals primary factors for plant terrestrial adaptation.</title>
        <authorList>
            <person name="Hori K."/>
            <person name="Maruyama F."/>
            <person name="Fujisawa T."/>
            <person name="Togashi T."/>
            <person name="Yamamoto N."/>
            <person name="Seo M."/>
            <person name="Sato S."/>
            <person name="Yamada T."/>
            <person name="Mori H."/>
            <person name="Tajima N."/>
            <person name="Moriyama T."/>
            <person name="Ikeuchi M."/>
            <person name="Watanabe M."/>
            <person name="Wada H."/>
            <person name="Kobayashi K."/>
            <person name="Saito M."/>
            <person name="Masuda T."/>
            <person name="Sasaki-Sekimoto Y."/>
            <person name="Mashiguchi K."/>
            <person name="Awai K."/>
            <person name="Shimojima M."/>
            <person name="Masuda S."/>
            <person name="Iwai M."/>
            <person name="Nobusawa T."/>
            <person name="Narise T."/>
            <person name="Kondo S."/>
            <person name="Saito H."/>
            <person name="Sato R."/>
            <person name="Murakawa M."/>
            <person name="Ihara Y."/>
            <person name="Oshima-Yamada Y."/>
            <person name="Ohtaka K."/>
            <person name="Satoh M."/>
            <person name="Sonobe K."/>
            <person name="Ishii M."/>
            <person name="Ohtani R."/>
            <person name="Kanamori-Sato M."/>
            <person name="Honoki R."/>
            <person name="Miyazaki D."/>
            <person name="Mochizuki H."/>
            <person name="Umetsu J."/>
            <person name="Higashi K."/>
            <person name="Shibata D."/>
            <person name="Kamiya Y."/>
            <person name="Sato N."/>
            <person name="Nakamura Y."/>
            <person name="Tabata S."/>
            <person name="Ida S."/>
            <person name="Kurokawa K."/>
            <person name="Ohta H."/>
        </authorList>
    </citation>
    <scope>NUCLEOTIDE SEQUENCE [LARGE SCALE GENOMIC DNA]</scope>
    <source>
        <strain evidence="2 3">NIES-2285</strain>
    </source>
</reference>
<proteinExistence type="predicted"/>
<feature type="region of interest" description="Disordered" evidence="1">
    <location>
        <begin position="185"/>
        <end position="257"/>
    </location>
</feature>
<gene>
    <name evidence="2" type="ORF">KFL_000540190</name>
</gene>
<dbReference type="SUPFAM" id="SSF48452">
    <property type="entry name" value="TPR-like"/>
    <property type="match status" value="1"/>
</dbReference>
<feature type="region of interest" description="Disordered" evidence="1">
    <location>
        <begin position="516"/>
        <end position="561"/>
    </location>
</feature>
<feature type="compositionally biased region" description="Polar residues" evidence="1">
    <location>
        <begin position="344"/>
        <end position="358"/>
    </location>
</feature>
<dbReference type="InterPro" id="IPR011990">
    <property type="entry name" value="TPR-like_helical_dom_sf"/>
</dbReference>
<feature type="compositionally biased region" description="Low complexity" evidence="1">
    <location>
        <begin position="201"/>
        <end position="212"/>
    </location>
</feature>
<dbReference type="OrthoDB" id="514491at2759"/>
<organism evidence="2 3">
    <name type="scientific">Klebsormidium nitens</name>
    <name type="common">Green alga</name>
    <name type="synonym">Ulothrix nitens</name>
    <dbReference type="NCBI Taxonomy" id="105231"/>
    <lineage>
        <taxon>Eukaryota</taxon>
        <taxon>Viridiplantae</taxon>
        <taxon>Streptophyta</taxon>
        <taxon>Klebsormidiophyceae</taxon>
        <taxon>Klebsormidiales</taxon>
        <taxon>Klebsormidiaceae</taxon>
        <taxon>Klebsormidium</taxon>
    </lineage>
</organism>
<feature type="region of interest" description="Disordered" evidence="1">
    <location>
        <begin position="318"/>
        <end position="424"/>
    </location>
</feature>
<feature type="compositionally biased region" description="Polar residues" evidence="1">
    <location>
        <begin position="185"/>
        <end position="199"/>
    </location>
</feature>
<dbReference type="AlphaFoldDB" id="A0A0U9HKA8"/>